<organism evidence="1 2">
    <name type="scientific">Undibacterium cyanobacteriorum</name>
    <dbReference type="NCBI Taxonomy" id="3073561"/>
    <lineage>
        <taxon>Bacteria</taxon>
        <taxon>Pseudomonadati</taxon>
        <taxon>Pseudomonadota</taxon>
        <taxon>Betaproteobacteria</taxon>
        <taxon>Burkholderiales</taxon>
        <taxon>Oxalobacteraceae</taxon>
        <taxon>Undibacterium</taxon>
    </lineage>
</organism>
<evidence type="ECO:0000313" key="1">
    <source>
        <dbReference type="EMBL" id="WMW80553.1"/>
    </source>
</evidence>
<sequence>MKKHFPFLINGSINFADLLDYGLQGFAVFTEGVQHGHTSFCILSKNAIIKIQSEMNDIDGWHEIGCLEFSAVEEIDVRMKIVPLDESWTRITSLEKLCHDSENCYAESGIRITNDQGMELTIVCDANPYVLSIKAPFFDDEFLPEYELISYKRIAL</sequence>
<name>A0ABY9RH50_9BURK</name>
<protein>
    <submittedName>
        <fullName evidence="1">Uncharacterized protein</fullName>
    </submittedName>
</protein>
<reference evidence="1" key="1">
    <citation type="submission" date="2023-09" db="EMBL/GenBank/DDBJ databases">
        <title>Undibacterium sp. 20NA77.5 isolated from freshwater.</title>
        <authorList>
            <person name="Le V."/>
            <person name="Ko S.-R."/>
            <person name="Ahn C.-Y."/>
            <person name="Oh H.-M."/>
        </authorList>
    </citation>
    <scope>NUCLEOTIDE SEQUENCE</scope>
    <source>
        <strain evidence="1">20NA77.5</strain>
    </source>
</reference>
<dbReference type="EMBL" id="CP133720">
    <property type="protein sequence ID" value="WMW80553.1"/>
    <property type="molecule type" value="Genomic_DNA"/>
</dbReference>
<accession>A0ABY9RH50</accession>
<dbReference type="RefSeq" id="WP_309482045.1">
    <property type="nucleotide sequence ID" value="NZ_CP133720.1"/>
</dbReference>
<proteinExistence type="predicted"/>
<dbReference type="Proteomes" id="UP001181355">
    <property type="component" value="Chromosome"/>
</dbReference>
<keyword evidence="2" id="KW-1185">Reference proteome</keyword>
<evidence type="ECO:0000313" key="2">
    <source>
        <dbReference type="Proteomes" id="UP001181355"/>
    </source>
</evidence>
<gene>
    <name evidence="1" type="ORF">RF679_18220</name>
</gene>